<keyword evidence="3" id="KW-1185">Reference proteome</keyword>
<dbReference type="OrthoDB" id="3495856at2759"/>
<evidence type="ECO:0000313" key="2">
    <source>
        <dbReference type="EMBL" id="ESZ99402.1"/>
    </source>
</evidence>
<name>W9CRI5_SCLBF</name>
<evidence type="ECO:0000313" key="3">
    <source>
        <dbReference type="Proteomes" id="UP000019487"/>
    </source>
</evidence>
<reference evidence="2 3" key="1">
    <citation type="journal article" date="2014" name="Genome Announc.">
        <title>Draft genome sequence of Sclerotinia borealis, a psychrophilic plant pathogenic fungus.</title>
        <authorList>
            <person name="Mardanov A.V."/>
            <person name="Beletsky A.V."/>
            <person name="Kadnikov V.V."/>
            <person name="Ignatov A.N."/>
            <person name="Ravin N.V."/>
        </authorList>
    </citation>
    <scope>NUCLEOTIDE SEQUENCE [LARGE SCALE GENOMIC DNA]</scope>
    <source>
        <strain evidence="3">F-4157</strain>
    </source>
</reference>
<comment type="caution">
    <text evidence="2">The sequence shown here is derived from an EMBL/GenBank/DDBJ whole genome shotgun (WGS) entry which is preliminary data.</text>
</comment>
<gene>
    <name evidence="2" type="ORF">SBOR_0164</name>
</gene>
<dbReference type="EMBL" id="AYSA01000006">
    <property type="protein sequence ID" value="ESZ99402.1"/>
    <property type="molecule type" value="Genomic_DNA"/>
</dbReference>
<dbReference type="HOGENOM" id="CLU_108152_0_0_1"/>
<sequence length="223" mass="25744">MVSTTQTTKTHRPDRAARAAARRARNTSTIPMHEFLHYTPDSGKLSITLDFATSRSPFHQTTLEKSLINTLPMYAIDASNINLEMTFKIPHMDVSTKNNVRHQVLTNVVKELNKFKHFDSLHFVLAIERYSFDQLKPASAIYGLDYTDWTFEVREWGTVTQVKIGSGLDRQLKARFQLGNGIMRGSEVENGEQWDWTGWMANHIWAWSLFVSLLWSFSEIRSF</sequence>
<feature type="region of interest" description="Disordered" evidence="1">
    <location>
        <begin position="1"/>
        <end position="24"/>
    </location>
</feature>
<protein>
    <submittedName>
        <fullName evidence="2">Uncharacterized protein</fullName>
    </submittedName>
</protein>
<accession>W9CRI5</accession>
<dbReference type="AlphaFoldDB" id="W9CRI5"/>
<evidence type="ECO:0000256" key="1">
    <source>
        <dbReference type="SAM" id="MobiDB-lite"/>
    </source>
</evidence>
<dbReference type="Proteomes" id="UP000019487">
    <property type="component" value="Unassembled WGS sequence"/>
</dbReference>
<proteinExistence type="predicted"/>
<organism evidence="2 3">
    <name type="scientific">Sclerotinia borealis (strain F-4128)</name>
    <dbReference type="NCBI Taxonomy" id="1432307"/>
    <lineage>
        <taxon>Eukaryota</taxon>
        <taxon>Fungi</taxon>
        <taxon>Dikarya</taxon>
        <taxon>Ascomycota</taxon>
        <taxon>Pezizomycotina</taxon>
        <taxon>Leotiomycetes</taxon>
        <taxon>Helotiales</taxon>
        <taxon>Sclerotiniaceae</taxon>
        <taxon>Sclerotinia</taxon>
    </lineage>
</organism>